<dbReference type="EMBL" id="BSQG01000001">
    <property type="protein sequence ID" value="GLU45855.1"/>
    <property type="molecule type" value="Genomic_DNA"/>
</dbReference>
<keyword evidence="3" id="KW-0378">Hydrolase</keyword>
<dbReference type="RefSeq" id="WP_285756732.1">
    <property type="nucleotide sequence ID" value="NZ_BSQG01000001.1"/>
</dbReference>
<dbReference type="InterPro" id="IPR000757">
    <property type="entry name" value="Beta-glucanase-like"/>
</dbReference>
<feature type="signal peptide" evidence="1">
    <location>
        <begin position="1"/>
        <end position="26"/>
    </location>
</feature>
<dbReference type="GO" id="GO:0004553">
    <property type="term" value="F:hydrolase activity, hydrolyzing O-glycosyl compounds"/>
    <property type="evidence" value="ECO:0007669"/>
    <property type="project" value="InterPro"/>
</dbReference>
<proteinExistence type="predicted"/>
<dbReference type="Proteomes" id="UP001165092">
    <property type="component" value="Unassembled WGS sequence"/>
</dbReference>
<accession>A0A9W6P254</accession>
<organism evidence="3 4">
    <name type="scientific">Nocardiopsis ansamitocini</name>
    <dbReference type="NCBI Taxonomy" id="1670832"/>
    <lineage>
        <taxon>Bacteria</taxon>
        <taxon>Bacillati</taxon>
        <taxon>Actinomycetota</taxon>
        <taxon>Actinomycetes</taxon>
        <taxon>Streptosporangiales</taxon>
        <taxon>Nocardiopsidaceae</taxon>
        <taxon>Nocardiopsis</taxon>
    </lineage>
</organism>
<comment type="caution">
    <text evidence="3">The sequence shown here is derived from an EMBL/GenBank/DDBJ whole genome shotgun (WGS) entry which is preliminary data.</text>
</comment>
<dbReference type="SUPFAM" id="SSF49899">
    <property type="entry name" value="Concanavalin A-like lectins/glucanases"/>
    <property type="match status" value="1"/>
</dbReference>
<name>A0A9W6P254_9ACTN</name>
<keyword evidence="4" id="KW-1185">Reference proteome</keyword>
<evidence type="ECO:0000313" key="3">
    <source>
        <dbReference type="EMBL" id="GLU45855.1"/>
    </source>
</evidence>
<dbReference type="Gene3D" id="2.60.120.200">
    <property type="match status" value="1"/>
</dbReference>
<evidence type="ECO:0000256" key="1">
    <source>
        <dbReference type="SAM" id="SignalP"/>
    </source>
</evidence>
<reference evidence="3" key="1">
    <citation type="submission" date="2023-02" db="EMBL/GenBank/DDBJ databases">
        <title>Nocardiopsis ansamitocini NBRC 112285.</title>
        <authorList>
            <person name="Ichikawa N."/>
            <person name="Sato H."/>
            <person name="Tonouchi N."/>
        </authorList>
    </citation>
    <scope>NUCLEOTIDE SEQUENCE</scope>
    <source>
        <strain evidence="3">NBRC 112285</strain>
    </source>
</reference>
<feature type="domain" description="GH16" evidence="2">
    <location>
        <begin position="27"/>
        <end position="285"/>
    </location>
</feature>
<gene>
    <name evidence="3" type="ORF">Nans01_02060</name>
</gene>
<keyword evidence="1" id="KW-0732">Signal</keyword>
<dbReference type="InterPro" id="IPR013320">
    <property type="entry name" value="ConA-like_dom_sf"/>
</dbReference>
<dbReference type="CDD" id="cd00413">
    <property type="entry name" value="Glyco_hydrolase_16"/>
    <property type="match status" value="1"/>
</dbReference>
<dbReference type="PROSITE" id="PS51257">
    <property type="entry name" value="PROKAR_LIPOPROTEIN"/>
    <property type="match status" value="1"/>
</dbReference>
<dbReference type="GO" id="GO:0005975">
    <property type="term" value="P:carbohydrate metabolic process"/>
    <property type="evidence" value="ECO:0007669"/>
    <property type="project" value="InterPro"/>
</dbReference>
<dbReference type="AlphaFoldDB" id="A0A9W6P254"/>
<sequence length="314" mass="34150">MPEKRRPGLRPLAMGAVLGLTLAGCAAAPEAVPVSAQENAAAAQCGLFFDDFVYSGPHDPALAEQGWRVRSWAGGPGVAGASWDADNISFVAEDGDRLLRLTSSTDGTPAGTSQAELTFGEEKFHEGTYAAKVKFADEPVSGADGDTVLQTFYTITPLAYDNDPDYSELDFEYLPNGGWGARAEAFYLTSYHTYQRDPWKADNTHDVVDRSFAGWRDLVIQVADGTAKYYIDTHLVAEHGGKYYPSSPMSINFNQWFIDMSGHTGGTSTYVQDVDWVYYQQGQTIAPDAVNTRVGEQRNAGIERIDEVPSTAVC</sequence>
<evidence type="ECO:0000313" key="4">
    <source>
        <dbReference type="Proteomes" id="UP001165092"/>
    </source>
</evidence>
<feature type="chain" id="PRO_5040783720" evidence="1">
    <location>
        <begin position="27"/>
        <end position="314"/>
    </location>
</feature>
<evidence type="ECO:0000259" key="2">
    <source>
        <dbReference type="PROSITE" id="PS51762"/>
    </source>
</evidence>
<dbReference type="PROSITE" id="PS51762">
    <property type="entry name" value="GH16_2"/>
    <property type="match status" value="1"/>
</dbReference>
<protein>
    <submittedName>
        <fullName evidence="3">Glycosyl hydrolase</fullName>
    </submittedName>
</protein>